<proteinExistence type="predicted"/>
<sequence>MTGVTRTTGSARSAAARFNPISSRRSAPQPPVSSHQQQQQQQLHRSRMPVIPEEVSAEETERWRLQLLCDPLGLLDLDEAENFDFAPVFGYLAPAPASRNTGSASTPRNAAPAPAPRNAALLRVPENAAFAPIHRNTAPVHIPGNAVVAPASFASSCGSGSLAVASVPTLSTAAHGPAYHSKMATDSTPSSTRNANRAIKPAKRLARRRSEKKHPCGICGRSFARPSSLASHVLTHSGEKPYDCPAYKCGKSFSVLSNMRRHYKQRHCSGYVYTYYDPHALNDSNYMMDDFYYSSFEMRAPFQSVPARPAVQYPVVNGQMHVVPSQRSTTEPQLFSGRTLANQLHANMTPPVLVAQQSHPMSTLASACVPSSVPIRVPAFVPSPAPTTPSAFSTVLATTPEQLDASPYDFNLAQAPGTNGCPIGLRNQQQQHQQYLSPVQQQQVLQQIQQQLNFSPSQQQHFTSSPPQQQQQQRQQRQEPVRRSSAPVILEQAANTFANSSFGTGTPEIGHSPMMALPSRNFPANTGNVTPAGENILQVSAFVGLPAETLHQIMPVYNAAMSLDIDEIMDMYNRSLVNHHQQQQNQQQTATNASIPSISVPRNSVKGGTSQNVRTNMNGAGVM</sequence>
<dbReference type="EMBL" id="JANBPG010000736">
    <property type="protein sequence ID" value="KAJ1894112.1"/>
    <property type="molecule type" value="Genomic_DNA"/>
</dbReference>
<organism evidence="1 2">
    <name type="scientific">Kickxella alabastrina</name>
    <dbReference type="NCBI Taxonomy" id="61397"/>
    <lineage>
        <taxon>Eukaryota</taxon>
        <taxon>Fungi</taxon>
        <taxon>Fungi incertae sedis</taxon>
        <taxon>Zoopagomycota</taxon>
        <taxon>Kickxellomycotina</taxon>
        <taxon>Kickxellomycetes</taxon>
        <taxon>Kickxellales</taxon>
        <taxon>Kickxellaceae</taxon>
        <taxon>Kickxella</taxon>
    </lineage>
</organism>
<evidence type="ECO:0000313" key="1">
    <source>
        <dbReference type="EMBL" id="KAJ1894112.1"/>
    </source>
</evidence>
<comment type="caution">
    <text evidence="1">The sequence shown here is derived from an EMBL/GenBank/DDBJ whole genome shotgun (WGS) entry which is preliminary data.</text>
</comment>
<protein>
    <submittedName>
        <fullName evidence="1">Uncharacterized protein</fullName>
    </submittedName>
</protein>
<gene>
    <name evidence="1" type="ORF">LPJ66_005381</name>
</gene>
<name>A0ACC1IEQ2_9FUNG</name>
<evidence type="ECO:0000313" key="2">
    <source>
        <dbReference type="Proteomes" id="UP001150581"/>
    </source>
</evidence>
<accession>A0ACC1IEQ2</accession>
<keyword evidence="2" id="KW-1185">Reference proteome</keyword>
<dbReference type="Proteomes" id="UP001150581">
    <property type="component" value="Unassembled WGS sequence"/>
</dbReference>
<reference evidence="1" key="1">
    <citation type="submission" date="2022-07" db="EMBL/GenBank/DDBJ databases">
        <title>Phylogenomic reconstructions and comparative analyses of Kickxellomycotina fungi.</title>
        <authorList>
            <person name="Reynolds N.K."/>
            <person name="Stajich J.E."/>
            <person name="Barry K."/>
            <person name="Grigoriev I.V."/>
            <person name="Crous P."/>
            <person name="Smith M.E."/>
        </authorList>
    </citation>
    <scope>NUCLEOTIDE SEQUENCE</scope>
    <source>
        <strain evidence="1">Benny 63K</strain>
    </source>
</reference>